<name>A0A150M8E3_9BACI</name>
<gene>
    <name evidence="2" type="ORF">B4135_0234</name>
    <name evidence="3" type="ORF">C6P37_00055</name>
</gene>
<sequence length="75" mass="8093">MSSLSFSQTAAGPHASIRGGFLGRRLPRKNGLSPFFRRGASLPPFPFLPPPIPPPSIVPAREKYYSVKAVILMGT</sequence>
<proteinExistence type="predicted"/>
<dbReference type="Proteomes" id="UP000075683">
    <property type="component" value="Unassembled WGS sequence"/>
</dbReference>
<organism evidence="2 4">
    <name type="scientific">Caldibacillus debilis</name>
    <dbReference type="NCBI Taxonomy" id="301148"/>
    <lineage>
        <taxon>Bacteria</taxon>
        <taxon>Bacillati</taxon>
        <taxon>Bacillota</taxon>
        <taxon>Bacilli</taxon>
        <taxon>Bacillales</taxon>
        <taxon>Bacillaceae</taxon>
        <taxon>Caldibacillus</taxon>
    </lineage>
</organism>
<dbReference type="EMBL" id="QEWE01000002">
    <property type="protein sequence ID" value="REJ31590.1"/>
    <property type="molecule type" value="Genomic_DNA"/>
</dbReference>
<protein>
    <submittedName>
        <fullName evidence="2">Uncharacterized protein</fullName>
    </submittedName>
</protein>
<feature type="region of interest" description="Disordered" evidence="1">
    <location>
        <begin position="1"/>
        <end position="25"/>
    </location>
</feature>
<dbReference type="STRING" id="301148.B4135_0234"/>
<reference evidence="2 4" key="1">
    <citation type="submission" date="2016-01" db="EMBL/GenBank/DDBJ databases">
        <title>Draft Genome Sequences of Seven Thermophilic Sporeformers Isolated from Foods.</title>
        <authorList>
            <person name="Berendsen E.M."/>
            <person name="Wells-Bennik M.H."/>
            <person name="Krawcyk A.O."/>
            <person name="De Jong A."/>
            <person name="Holsappel S."/>
            <person name="Eijlander R.T."/>
            <person name="Kuipers O.P."/>
        </authorList>
    </citation>
    <scope>NUCLEOTIDE SEQUENCE [LARGE SCALE GENOMIC DNA]</scope>
    <source>
        <strain evidence="2 4">B4135</strain>
    </source>
</reference>
<dbReference type="AlphaFoldDB" id="A0A150M8E3"/>
<dbReference type="EMBL" id="LQYT01000028">
    <property type="protein sequence ID" value="KYD20817.1"/>
    <property type="molecule type" value="Genomic_DNA"/>
</dbReference>
<evidence type="ECO:0000313" key="3">
    <source>
        <dbReference type="EMBL" id="REJ31590.1"/>
    </source>
</evidence>
<evidence type="ECO:0000313" key="4">
    <source>
        <dbReference type="Proteomes" id="UP000075683"/>
    </source>
</evidence>
<comment type="caution">
    <text evidence="2">The sequence shown here is derived from an EMBL/GenBank/DDBJ whole genome shotgun (WGS) entry which is preliminary data.</text>
</comment>
<reference evidence="3 5" key="2">
    <citation type="submission" date="2018-03" db="EMBL/GenBank/DDBJ databases">
        <authorList>
            <person name="Keele B.F."/>
        </authorList>
    </citation>
    <scope>NUCLEOTIDE SEQUENCE [LARGE SCALE GENOMIC DNA]</scope>
    <source>
        <strain evidence="3">ZCTH4_d</strain>
    </source>
</reference>
<dbReference type="Proteomes" id="UP000257014">
    <property type="component" value="Unassembled WGS sequence"/>
</dbReference>
<evidence type="ECO:0000313" key="5">
    <source>
        <dbReference type="Proteomes" id="UP000257014"/>
    </source>
</evidence>
<accession>A0A150M8E3</accession>
<evidence type="ECO:0000256" key="1">
    <source>
        <dbReference type="SAM" id="MobiDB-lite"/>
    </source>
</evidence>
<evidence type="ECO:0000313" key="2">
    <source>
        <dbReference type="EMBL" id="KYD20817.1"/>
    </source>
</evidence>
<feature type="compositionally biased region" description="Polar residues" evidence="1">
    <location>
        <begin position="1"/>
        <end position="10"/>
    </location>
</feature>